<dbReference type="Pfam" id="PF21530">
    <property type="entry name" value="Pif1_2B_dom"/>
    <property type="match status" value="1"/>
</dbReference>
<keyword evidence="1" id="KW-0227">DNA damage</keyword>
<evidence type="ECO:0000313" key="5">
    <source>
        <dbReference type="Proteomes" id="UP000077755"/>
    </source>
</evidence>
<dbReference type="GO" id="GO:0006281">
    <property type="term" value="P:DNA repair"/>
    <property type="evidence" value="ECO:0007669"/>
    <property type="project" value="UniProtKB-KW"/>
</dbReference>
<dbReference type="EMBL" id="CP093348">
    <property type="protein sequence ID" value="WOH03933.1"/>
    <property type="molecule type" value="Genomic_DNA"/>
</dbReference>
<evidence type="ECO:0000259" key="3">
    <source>
        <dbReference type="Pfam" id="PF21530"/>
    </source>
</evidence>
<dbReference type="GO" id="GO:0005524">
    <property type="term" value="F:ATP binding"/>
    <property type="evidence" value="ECO:0007669"/>
    <property type="project" value="UniProtKB-KW"/>
</dbReference>
<comment type="cofactor">
    <cofactor evidence="1">
        <name>Mg(2+)</name>
        <dbReference type="ChEBI" id="CHEBI:18420"/>
    </cofactor>
</comment>
<dbReference type="PANTHER" id="PTHR10492:SF93">
    <property type="entry name" value="ATP-DEPENDENT DNA HELICASE"/>
    <property type="match status" value="1"/>
</dbReference>
<keyword evidence="1" id="KW-0233">DNA recombination</keyword>
<accession>A0AAF0X9I2</accession>
<protein>
    <recommendedName>
        <fullName evidence="1">ATP-dependent DNA helicase</fullName>
        <ecNumber evidence="1">5.6.2.3</ecNumber>
    </recommendedName>
</protein>
<comment type="similarity">
    <text evidence="1">Belongs to the helicase family.</text>
</comment>
<dbReference type="InterPro" id="IPR027417">
    <property type="entry name" value="P-loop_NTPase"/>
</dbReference>
<reference evidence="4" key="2">
    <citation type="submission" date="2022-03" db="EMBL/GenBank/DDBJ databases">
        <title>Draft title - Genomic analysis of global carrot germplasm unveils the trajectory of domestication and the origin of high carotenoid orange carrot.</title>
        <authorList>
            <person name="Iorizzo M."/>
            <person name="Ellison S."/>
            <person name="Senalik D."/>
            <person name="Macko-Podgorni A."/>
            <person name="Grzebelus D."/>
            <person name="Bostan H."/>
            <person name="Rolling W."/>
            <person name="Curaba J."/>
            <person name="Simon P."/>
        </authorList>
    </citation>
    <scope>NUCLEOTIDE SEQUENCE</scope>
    <source>
        <tissue evidence="4">Leaf</tissue>
    </source>
</reference>
<gene>
    <name evidence="4" type="ORF">DCAR_0623338</name>
</gene>
<dbReference type="AlphaFoldDB" id="A0AAF0X9I2"/>
<proteinExistence type="inferred from homology"/>
<reference evidence="4" key="1">
    <citation type="journal article" date="2016" name="Nat. Genet.">
        <title>A high-quality carrot genome assembly provides new insights into carotenoid accumulation and asterid genome evolution.</title>
        <authorList>
            <person name="Iorizzo M."/>
            <person name="Ellison S."/>
            <person name="Senalik D."/>
            <person name="Zeng P."/>
            <person name="Satapoomin P."/>
            <person name="Huang J."/>
            <person name="Bowman M."/>
            <person name="Iovene M."/>
            <person name="Sanseverino W."/>
            <person name="Cavagnaro P."/>
            <person name="Yildiz M."/>
            <person name="Macko-Podgorni A."/>
            <person name="Moranska E."/>
            <person name="Grzebelus E."/>
            <person name="Grzebelus D."/>
            <person name="Ashrafi H."/>
            <person name="Zheng Z."/>
            <person name="Cheng S."/>
            <person name="Spooner D."/>
            <person name="Van Deynze A."/>
            <person name="Simon P."/>
        </authorList>
    </citation>
    <scope>NUCLEOTIDE SEQUENCE</scope>
    <source>
        <tissue evidence="4">Leaf</tissue>
    </source>
</reference>
<feature type="domain" description="DNA helicase Pif1-like 2B" evidence="3">
    <location>
        <begin position="213"/>
        <end position="239"/>
    </location>
</feature>
<dbReference type="GO" id="GO:0006310">
    <property type="term" value="P:DNA recombination"/>
    <property type="evidence" value="ECO:0007669"/>
    <property type="project" value="UniProtKB-KW"/>
</dbReference>
<keyword evidence="1" id="KW-0347">Helicase</keyword>
<evidence type="ECO:0000256" key="1">
    <source>
        <dbReference type="RuleBase" id="RU363044"/>
    </source>
</evidence>
<keyword evidence="1" id="KW-0234">DNA repair</keyword>
<dbReference type="EC" id="5.6.2.3" evidence="1"/>
<dbReference type="GO" id="GO:0043139">
    <property type="term" value="F:5'-3' DNA helicase activity"/>
    <property type="evidence" value="ECO:0007669"/>
    <property type="project" value="UniProtKB-EC"/>
</dbReference>
<keyword evidence="1" id="KW-0378">Hydrolase</keyword>
<dbReference type="SUPFAM" id="SSF52540">
    <property type="entry name" value="P-loop containing nucleoside triphosphate hydrolases"/>
    <property type="match status" value="1"/>
</dbReference>
<organism evidence="4 5">
    <name type="scientific">Daucus carota subsp. sativus</name>
    <name type="common">Carrot</name>
    <dbReference type="NCBI Taxonomy" id="79200"/>
    <lineage>
        <taxon>Eukaryota</taxon>
        <taxon>Viridiplantae</taxon>
        <taxon>Streptophyta</taxon>
        <taxon>Embryophyta</taxon>
        <taxon>Tracheophyta</taxon>
        <taxon>Spermatophyta</taxon>
        <taxon>Magnoliopsida</taxon>
        <taxon>eudicotyledons</taxon>
        <taxon>Gunneridae</taxon>
        <taxon>Pentapetalae</taxon>
        <taxon>asterids</taxon>
        <taxon>campanulids</taxon>
        <taxon>Apiales</taxon>
        <taxon>Apiaceae</taxon>
        <taxon>Apioideae</taxon>
        <taxon>Scandiceae</taxon>
        <taxon>Daucinae</taxon>
        <taxon>Daucus</taxon>
        <taxon>Daucus sect. Daucus</taxon>
    </lineage>
</organism>
<keyword evidence="1" id="KW-0547">Nucleotide-binding</keyword>
<keyword evidence="5" id="KW-1185">Reference proteome</keyword>
<dbReference type="Proteomes" id="UP000077755">
    <property type="component" value="Chromosome 6"/>
</dbReference>
<dbReference type="InterPro" id="IPR049163">
    <property type="entry name" value="Pif1-like_2B_dom"/>
</dbReference>
<feature type="domain" description="DNA helicase Pif1-like DEAD-box helicase" evidence="2">
    <location>
        <begin position="1"/>
        <end position="109"/>
    </location>
</feature>
<comment type="catalytic activity">
    <reaction evidence="1">
        <text>ATP + H2O = ADP + phosphate + H(+)</text>
        <dbReference type="Rhea" id="RHEA:13065"/>
        <dbReference type="ChEBI" id="CHEBI:15377"/>
        <dbReference type="ChEBI" id="CHEBI:15378"/>
        <dbReference type="ChEBI" id="CHEBI:30616"/>
        <dbReference type="ChEBI" id="CHEBI:43474"/>
        <dbReference type="ChEBI" id="CHEBI:456216"/>
        <dbReference type="EC" id="5.6.2.3"/>
    </reaction>
</comment>
<sequence>MQHRYAFECLDRSLKDIMRSVDYARGEMPFGGITVVLGGDFRQILPVIPLGDRSDIVGACITRSRLWYLCHIFLLSKNMRLKEGESSQEIEDLRNFAKWVLQIGDGQVMPPESDGRTYDEYDIQIPAQFCDLDKPNTIDTMISTTYPDFTQNCQNPGYLSERSILTPTNQTVGHLNAQIVDMVQGDSFSYYSVDTADEFGGTESDLNSAFPIEYLNSFCMPGMPNHELKLKVGVVVMLM</sequence>
<dbReference type="GO" id="GO:0000723">
    <property type="term" value="P:telomere maintenance"/>
    <property type="evidence" value="ECO:0007669"/>
    <property type="project" value="InterPro"/>
</dbReference>
<dbReference type="PANTHER" id="PTHR10492">
    <property type="match status" value="1"/>
</dbReference>
<dbReference type="InterPro" id="IPR010285">
    <property type="entry name" value="DNA_helicase_pif1-like_DEAD"/>
</dbReference>
<name>A0AAF0X9I2_DAUCS</name>
<dbReference type="GO" id="GO:0016787">
    <property type="term" value="F:hydrolase activity"/>
    <property type="evidence" value="ECO:0007669"/>
    <property type="project" value="UniProtKB-KW"/>
</dbReference>
<evidence type="ECO:0000313" key="4">
    <source>
        <dbReference type="EMBL" id="WOH03933.1"/>
    </source>
</evidence>
<dbReference type="Pfam" id="PF05970">
    <property type="entry name" value="PIF1"/>
    <property type="match status" value="1"/>
</dbReference>
<evidence type="ECO:0000259" key="2">
    <source>
        <dbReference type="Pfam" id="PF05970"/>
    </source>
</evidence>
<keyword evidence="1" id="KW-0067">ATP-binding</keyword>